<feature type="compositionally biased region" description="Basic and acidic residues" evidence="1">
    <location>
        <begin position="141"/>
        <end position="150"/>
    </location>
</feature>
<dbReference type="Proteomes" id="UP000054350">
    <property type="component" value="Unassembled WGS sequence"/>
</dbReference>
<reference evidence="2 3" key="1">
    <citation type="submission" date="2009-11" db="EMBL/GenBank/DDBJ databases">
        <title>Annotation of Allomyces macrogynus ATCC 38327.</title>
        <authorList>
            <consortium name="The Broad Institute Genome Sequencing Platform"/>
            <person name="Russ C."/>
            <person name="Cuomo C."/>
            <person name="Burger G."/>
            <person name="Gray M.W."/>
            <person name="Holland P.W.H."/>
            <person name="King N."/>
            <person name="Lang F.B.F."/>
            <person name="Roger A.J."/>
            <person name="Ruiz-Trillo I."/>
            <person name="Young S.K."/>
            <person name="Zeng Q."/>
            <person name="Gargeya S."/>
            <person name="Fitzgerald M."/>
            <person name="Haas B."/>
            <person name="Abouelleil A."/>
            <person name="Alvarado L."/>
            <person name="Arachchi H.M."/>
            <person name="Berlin A."/>
            <person name="Chapman S.B."/>
            <person name="Gearin G."/>
            <person name="Goldberg J."/>
            <person name="Griggs A."/>
            <person name="Gujja S."/>
            <person name="Hansen M."/>
            <person name="Heiman D."/>
            <person name="Howarth C."/>
            <person name="Larimer J."/>
            <person name="Lui A."/>
            <person name="MacDonald P.J.P."/>
            <person name="McCowen C."/>
            <person name="Montmayeur A."/>
            <person name="Murphy C."/>
            <person name="Neiman D."/>
            <person name="Pearson M."/>
            <person name="Priest M."/>
            <person name="Roberts A."/>
            <person name="Saif S."/>
            <person name="Shea T."/>
            <person name="Sisk P."/>
            <person name="Stolte C."/>
            <person name="Sykes S."/>
            <person name="Wortman J."/>
            <person name="Nusbaum C."/>
            <person name="Birren B."/>
        </authorList>
    </citation>
    <scope>NUCLEOTIDE SEQUENCE [LARGE SCALE GENOMIC DNA]</scope>
    <source>
        <strain evidence="2 3">ATCC 38327</strain>
    </source>
</reference>
<dbReference type="SUPFAM" id="SSF54928">
    <property type="entry name" value="RNA-binding domain, RBD"/>
    <property type="match status" value="1"/>
</dbReference>
<dbReference type="AlphaFoldDB" id="A0A0L0T6J1"/>
<evidence type="ECO:0000313" key="3">
    <source>
        <dbReference type="Proteomes" id="UP000054350"/>
    </source>
</evidence>
<keyword evidence="3" id="KW-1185">Reference proteome</keyword>
<dbReference type="EMBL" id="GG745365">
    <property type="protein sequence ID" value="KNE70365.1"/>
    <property type="molecule type" value="Genomic_DNA"/>
</dbReference>
<feature type="region of interest" description="Disordered" evidence="1">
    <location>
        <begin position="1"/>
        <end position="31"/>
    </location>
</feature>
<accession>A0A0L0T6J1</accession>
<evidence type="ECO:0000313" key="2">
    <source>
        <dbReference type="EMBL" id="KNE70365.1"/>
    </source>
</evidence>
<sequence>MSEPCSPSSLSRSHPGIRTDNLGPRRTCAAPGTRPLARVWVCDLLDRGRGQHGRQETNETELDGRTIRVDRADSKPRGDRPGGRGGFRGGRGGGRGGYGGGYGGDRSYNDRGDRGDRGSYGDRNGGGYGGRGRGRGGFRGGRGDRDRPEY</sequence>
<organism evidence="2 3">
    <name type="scientific">Allomyces macrogynus (strain ATCC 38327)</name>
    <name type="common">Allomyces javanicus var. macrogynus</name>
    <dbReference type="NCBI Taxonomy" id="578462"/>
    <lineage>
        <taxon>Eukaryota</taxon>
        <taxon>Fungi</taxon>
        <taxon>Fungi incertae sedis</taxon>
        <taxon>Blastocladiomycota</taxon>
        <taxon>Blastocladiomycetes</taxon>
        <taxon>Blastocladiales</taxon>
        <taxon>Blastocladiaceae</taxon>
        <taxon>Allomyces</taxon>
    </lineage>
</organism>
<feature type="compositionally biased region" description="Gly residues" evidence="1">
    <location>
        <begin position="83"/>
        <end position="104"/>
    </location>
</feature>
<feature type="compositionally biased region" description="Basic and acidic residues" evidence="1">
    <location>
        <begin position="107"/>
        <end position="120"/>
    </location>
</feature>
<feature type="compositionally biased region" description="Gly residues" evidence="1">
    <location>
        <begin position="123"/>
        <end position="140"/>
    </location>
</feature>
<gene>
    <name evidence="2" type="ORF">AMAG_14505</name>
</gene>
<dbReference type="InterPro" id="IPR035979">
    <property type="entry name" value="RBD_domain_sf"/>
</dbReference>
<feature type="region of interest" description="Disordered" evidence="1">
    <location>
        <begin position="46"/>
        <end position="150"/>
    </location>
</feature>
<reference evidence="3" key="2">
    <citation type="submission" date="2009-11" db="EMBL/GenBank/DDBJ databases">
        <title>The Genome Sequence of Allomyces macrogynus strain ATCC 38327.</title>
        <authorList>
            <consortium name="The Broad Institute Genome Sequencing Platform"/>
            <person name="Russ C."/>
            <person name="Cuomo C."/>
            <person name="Shea T."/>
            <person name="Young S.K."/>
            <person name="Zeng Q."/>
            <person name="Koehrsen M."/>
            <person name="Haas B."/>
            <person name="Borodovsky M."/>
            <person name="Guigo R."/>
            <person name="Alvarado L."/>
            <person name="Berlin A."/>
            <person name="Borenstein D."/>
            <person name="Chen Z."/>
            <person name="Engels R."/>
            <person name="Freedman E."/>
            <person name="Gellesch M."/>
            <person name="Goldberg J."/>
            <person name="Griggs A."/>
            <person name="Gujja S."/>
            <person name="Heiman D."/>
            <person name="Hepburn T."/>
            <person name="Howarth C."/>
            <person name="Jen D."/>
            <person name="Larson L."/>
            <person name="Lewis B."/>
            <person name="Mehta T."/>
            <person name="Park D."/>
            <person name="Pearson M."/>
            <person name="Roberts A."/>
            <person name="Saif S."/>
            <person name="Shenoy N."/>
            <person name="Sisk P."/>
            <person name="Stolte C."/>
            <person name="Sykes S."/>
            <person name="Walk T."/>
            <person name="White J."/>
            <person name="Yandava C."/>
            <person name="Burger G."/>
            <person name="Gray M.W."/>
            <person name="Holland P.W.H."/>
            <person name="King N."/>
            <person name="Lang F.B.F."/>
            <person name="Roger A.J."/>
            <person name="Ruiz-Trillo I."/>
            <person name="Lander E."/>
            <person name="Nusbaum C."/>
        </authorList>
    </citation>
    <scope>NUCLEOTIDE SEQUENCE [LARGE SCALE GENOMIC DNA]</scope>
    <source>
        <strain evidence="3">ATCC 38327</strain>
    </source>
</reference>
<dbReference type="GO" id="GO:0003676">
    <property type="term" value="F:nucleic acid binding"/>
    <property type="evidence" value="ECO:0007669"/>
    <property type="project" value="InterPro"/>
</dbReference>
<evidence type="ECO:0000256" key="1">
    <source>
        <dbReference type="SAM" id="MobiDB-lite"/>
    </source>
</evidence>
<feature type="compositionally biased region" description="Low complexity" evidence="1">
    <location>
        <begin position="1"/>
        <end position="14"/>
    </location>
</feature>
<name>A0A0L0T6J1_ALLM3</name>
<feature type="compositionally biased region" description="Basic and acidic residues" evidence="1">
    <location>
        <begin position="46"/>
        <end position="82"/>
    </location>
</feature>
<dbReference type="VEuPathDB" id="FungiDB:AMAG_14505"/>
<proteinExistence type="predicted"/>
<protein>
    <submittedName>
        <fullName evidence="2">Uncharacterized protein</fullName>
    </submittedName>
</protein>